<gene>
    <name evidence="1" type="ORF">IB292_26665</name>
</gene>
<dbReference type="EMBL" id="JACVHL010000069">
    <property type="protein sequence ID" value="MCC3808572.1"/>
    <property type="molecule type" value="Genomic_DNA"/>
</dbReference>
<comment type="caution">
    <text evidence="1">The sequence shown here is derived from an EMBL/GenBank/DDBJ whole genome shotgun (WGS) entry which is preliminary data.</text>
</comment>
<name>A0A9Q3YMH6_VIBPH</name>
<evidence type="ECO:0000313" key="2">
    <source>
        <dbReference type="Proteomes" id="UP000726777"/>
    </source>
</evidence>
<dbReference type="AlphaFoldDB" id="A0A9Q3YMH6"/>
<organism evidence="1 2">
    <name type="scientific">Vibrio parahaemolyticus</name>
    <dbReference type="NCBI Taxonomy" id="670"/>
    <lineage>
        <taxon>Bacteria</taxon>
        <taxon>Pseudomonadati</taxon>
        <taxon>Pseudomonadota</taxon>
        <taxon>Gammaproteobacteria</taxon>
        <taxon>Vibrionales</taxon>
        <taxon>Vibrionaceae</taxon>
        <taxon>Vibrio</taxon>
    </lineage>
</organism>
<proteinExistence type="predicted"/>
<dbReference type="RefSeq" id="WP_222133866.1">
    <property type="nucleotide sequence ID" value="NZ_CP064041.1"/>
</dbReference>
<protein>
    <submittedName>
        <fullName evidence="1">Uncharacterized protein</fullName>
    </submittedName>
</protein>
<dbReference type="Proteomes" id="UP000726777">
    <property type="component" value="Unassembled WGS sequence"/>
</dbReference>
<reference evidence="1" key="1">
    <citation type="submission" date="2020-09" db="EMBL/GenBank/DDBJ databases">
        <title>Genome sequence of Vibrio parahaemolyticus isolates.</title>
        <authorList>
            <person name="Hammerl J.A."/>
            <person name="Strauch E."/>
        </authorList>
    </citation>
    <scope>NUCLEOTIDE SEQUENCE</scope>
    <source>
        <strain evidence="1">17-VB00146</strain>
    </source>
</reference>
<evidence type="ECO:0000313" key="1">
    <source>
        <dbReference type="EMBL" id="MCC3808572.1"/>
    </source>
</evidence>
<accession>A0A9Q3YMH6</accession>
<sequence>MKLYKYVPEDVVAKSISSGVFRFYELLKYIAIEDGVGRADASECSVNFPRHEWENDPQALPVLYIGDVKVHYTGISPSKDHISQYFVFCSSFERTDNAILDTRFMVEFDANVFDIFEFVLKGFQGHLQNENLKIFSHGKVKYYSLKEPPETKLKSSWEEVYLKHQDYSHQNEYRAALCIPDFMFDIASEETTHLSFNINDKDGEPLDFDLTVDIRGGIDNSGWRYIEIDISEFAKHVGVQYSMVDLNTVESAS</sequence>